<dbReference type="Proteomes" id="UP001498398">
    <property type="component" value="Unassembled WGS sequence"/>
</dbReference>
<feature type="region of interest" description="Disordered" evidence="1">
    <location>
        <begin position="565"/>
        <end position="598"/>
    </location>
</feature>
<name>A0ABR1JKE3_9AGAR</name>
<sequence length="680" mass="72730">MDVDMSMTNQQPASFGNGTLHLTPDSFLNANPNNNNNTNNAMNPNEAPVKRKPGRPKGSGKKQPGATPTPSPSSSQPGQKRPVGRPRRDGLPAGSVGSSRVRKTVVAPAASASANGTPIQVQAQPTQHQFMSTPNSAHVSPVNSPAVVPSPPSISAPVPRPTSNDRPRVLETDDWTELARSRSPAFLSALLVALSSIVYPQSQSSLSVKEAFKSHLNSLAPTNSPIPTLYSILKTFWLPTSPAYFSLTASSSTARTPPDHRFLYWDPQPLVFNGISCPTCSTPLINRGRIKSGPLKVYDIERPFFIIGCEYVCQSRMCTEQVGKEGRKFASTDPSIWRALPNKLKDEFPARLLYSDQDTGSGPNVWNWHPFGVSKVLWNMVHGCLRAGLNRGAILQVLQDTQIGVPEEPEERKSDDQEEVEVDDYLNQSFSMNALRPIQPVLVPQQTAPAVITDAAYGDAWKANSAAVTPAPTVPPQESPAVSNAELQYPPGTDVEMHESTDAAPTGSPPAAPSSQNADSSGGQSHQSAYGVYAPANTFSSYSLSVGYSPNTLAQAPVEGVPTISPSPVAPLPSSASSTPVISTAHTPTPPATSGNELKRPYPFTSNSDTQVYDGLSTTFGGENVRKQRSPRHCSKCGSPECKGKGGRAFCTNPCKDCGKLECKGRNSRRPDKPCTEGWD</sequence>
<feature type="compositionally biased region" description="Low complexity" evidence="1">
    <location>
        <begin position="136"/>
        <end position="147"/>
    </location>
</feature>
<proteinExistence type="predicted"/>
<gene>
    <name evidence="2" type="ORF">VKT23_008322</name>
</gene>
<feature type="compositionally biased region" description="Low complexity" evidence="1">
    <location>
        <begin position="29"/>
        <end position="47"/>
    </location>
</feature>
<feature type="compositionally biased region" description="Low complexity" evidence="1">
    <location>
        <begin position="572"/>
        <end position="587"/>
    </location>
</feature>
<reference evidence="2 3" key="1">
    <citation type="submission" date="2024-01" db="EMBL/GenBank/DDBJ databases">
        <title>A draft genome for the cacao thread blight pathogen Marasmiellus scandens.</title>
        <authorList>
            <person name="Baruah I.K."/>
            <person name="Leung J."/>
            <person name="Bukari Y."/>
            <person name="Amoako-Attah I."/>
            <person name="Meinhardt L.W."/>
            <person name="Bailey B.A."/>
            <person name="Cohen S.P."/>
        </authorList>
    </citation>
    <scope>NUCLEOTIDE SEQUENCE [LARGE SCALE GENOMIC DNA]</scope>
    <source>
        <strain evidence="2 3">GH-19</strain>
    </source>
</reference>
<organism evidence="2 3">
    <name type="scientific">Marasmiellus scandens</name>
    <dbReference type="NCBI Taxonomy" id="2682957"/>
    <lineage>
        <taxon>Eukaryota</taxon>
        <taxon>Fungi</taxon>
        <taxon>Dikarya</taxon>
        <taxon>Basidiomycota</taxon>
        <taxon>Agaricomycotina</taxon>
        <taxon>Agaricomycetes</taxon>
        <taxon>Agaricomycetidae</taxon>
        <taxon>Agaricales</taxon>
        <taxon>Marasmiineae</taxon>
        <taxon>Omphalotaceae</taxon>
        <taxon>Marasmiellus</taxon>
    </lineage>
</organism>
<feature type="region of interest" description="Disordered" evidence="1">
    <location>
        <begin position="1"/>
        <end position="168"/>
    </location>
</feature>
<feature type="compositionally biased region" description="Pro residues" evidence="1">
    <location>
        <begin position="148"/>
        <end position="160"/>
    </location>
</feature>
<feature type="region of interest" description="Disordered" evidence="1">
    <location>
        <begin position="468"/>
        <end position="529"/>
    </location>
</feature>
<comment type="caution">
    <text evidence="2">The sequence shown here is derived from an EMBL/GenBank/DDBJ whole genome shotgun (WGS) entry which is preliminary data.</text>
</comment>
<feature type="compositionally biased region" description="Basic residues" evidence="1">
    <location>
        <begin position="50"/>
        <end position="60"/>
    </location>
</feature>
<feature type="compositionally biased region" description="Polar residues" evidence="1">
    <location>
        <begin position="1"/>
        <end position="17"/>
    </location>
</feature>
<evidence type="ECO:0000313" key="3">
    <source>
        <dbReference type="Proteomes" id="UP001498398"/>
    </source>
</evidence>
<keyword evidence="3" id="KW-1185">Reference proteome</keyword>
<evidence type="ECO:0000256" key="1">
    <source>
        <dbReference type="SAM" id="MobiDB-lite"/>
    </source>
</evidence>
<feature type="compositionally biased region" description="Low complexity" evidence="1">
    <location>
        <begin position="61"/>
        <end position="79"/>
    </location>
</feature>
<feature type="compositionally biased region" description="Polar residues" evidence="1">
    <location>
        <begin position="112"/>
        <end position="135"/>
    </location>
</feature>
<evidence type="ECO:0000313" key="2">
    <source>
        <dbReference type="EMBL" id="KAK7461889.1"/>
    </source>
</evidence>
<feature type="compositionally biased region" description="Polar residues" evidence="1">
    <location>
        <begin position="516"/>
        <end position="528"/>
    </location>
</feature>
<accession>A0ABR1JKE3</accession>
<protein>
    <submittedName>
        <fullName evidence="2">Uncharacterized protein</fullName>
    </submittedName>
</protein>
<dbReference type="EMBL" id="JBANRG010000012">
    <property type="protein sequence ID" value="KAK7461889.1"/>
    <property type="molecule type" value="Genomic_DNA"/>
</dbReference>